<accession>A0A4Z2J8I6</accession>
<dbReference type="Proteomes" id="UP000314294">
    <property type="component" value="Unassembled WGS sequence"/>
</dbReference>
<dbReference type="OrthoDB" id="10621401at2759"/>
<evidence type="ECO:0000256" key="1">
    <source>
        <dbReference type="SAM" id="MobiDB-lite"/>
    </source>
</evidence>
<comment type="caution">
    <text evidence="2">The sequence shown here is derived from an EMBL/GenBank/DDBJ whole genome shotgun (WGS) entry which is preliminary data.</text>
</comment>
<evidence type="ECO:0000313" key="3">
    <source>
        <dbReference type="Proteomes" id="UP000314294"/>
    </source>
</evidence>
<evidence type="ECO:0000313" key="2">
    <source>
        <dbReference type="EMBL" id="TNN86400.1"/>
    </source>
</evidence>
<organism evidence="2 3">
    <name type="scientific">Liparis tanakae</name>
    <name type="common">Tanaka's snailfish</name>
    <dbReference type="NCBI Taxonomy" id="230148"/>
    <lineage>
        <taxon>Eukaryota</taxon>
        <taxon>Metazoa</taxon>
        <taxon>Chordata</taxon>
        <taxon>Craniata</taxon>
        <taxon>Vertebrata</taxon>
        <taxon>Euteleostomi</taxon>
        <taxon>Actinopterygii</taxon>
        <taxon>Neopterygii</taxon>
        <taxon>Teleostei</taxon>
        <taxon>Neoteleostei</taxon>
        <taxon>Acanthomorphata</taxon>
        <taxon>Eupercaria</taxon>
        <taxon>Perciformes</taxon>
        <taxon>Cottioidei</taxon>
        <taxon>Cottales</taxon>
        <taxon>Liparidae</taxon>
        <taxon>Liparis</taxon>
    </lineage>
</organism>
<feature type="region of interest" description="Disordered" evidence="1">
    <location>
        <begin position="269"/>
        <end position="292"/>
    </location>
</feature>
<sequence length="292" mass="31167">MNQVCKAATGVPFPSGSPLPDQPSGDASTGSDNCMHTSKQPCSAIRNREPFYQECPHVMGTENYQVSAACPQNPRKHCVCPPEGRMESLGLLPGAKPLEAIEAVSGLFAEAERLAIPEAGQQYLCCDAAERRVTASLGLQEGKDEQQADTGGEGRLLGLLEQTLPFEQGQGLLVSSPGPFPILLLLQGELPLRPPQATQSIETVLQEACVGIALIPTDGTQTLSELHWRANGTRARISPTLALPCTQLGSVTRMSPSWRKMVSSFTESHWDESTAPEPIALSSDSDAKGVEH</sequence>
<reference evidence="2 3" key="1">
    <citation type="submission" date="2019-03" db="EMBL/GenBank/DDBJ databases">
        <title>First draft genome of Liparis tanakae, snailfish: a comprehensive survey of snailfish specific genes.</title>
        <authorList>
            <person name="Kim W."/>
            <person name="Song I."/>
            <person name="Jeong J.-H."/>
            <person name="Kim D."/>
            <person name="Kim S."/>
            <person name="Ryu S."/>
            <person name="Song J.Y."/>
            <person name="Lee S.K."/>
        </authorList>
    </citation>
    <scope>NUCLEOTIDE SEQUENCE [LARGE SCALE GENOMIC DNA]</scope>
    <source>
        <tissue evidence="2">Muscle</tissue>
    </source>
</reference>
<dbReference type="AlphaFoldDB" id="A0A4Z2J8I6"/>
<dbReference type="EMBL" id="SRLO01000015">
    <property type="protein sequence ID" value="TNN86400.1"/>
    <property type="molecule type" value="Genomic_DNA"/>
</dbReference>
<keyword evidence="3" id="KW-1185">Reference proteome</keyword>
<feature type="compositionally biased region" description="Polar residues" evidence="1">
    <location>
        <begin position="25"/>
        <end position="34"/>
    </location>
</feature>
<feature type="region of interest" description="Disordered" evidence="1">
    <location>
        <begin position="1"/>
        <end position="34"/>
    </location>
</feature>
<name>A0A4Z2J8I6_9TELE</name>
<proteinExistence type="predicted"/>
<gene>
    <name evidence="2" type="ORF">EYF80_003170</name>
</gene>
<protein>
    <submittedName>
        <fullName evidence="2">Uncharacterized protein</fullName>
    </submittedName>
</protein>